<name>A0ABR4MWD0_9FUNG</name>
<gene>
    <name evidence="2" type="ORF">HK105_208993</name>
</gene>
<comment type="caution">
    <text evidence="2">The sequence shown here is derived from an EMBL/GenBank/DDBJ whole genome shotgun (WGS) entry which is preliminary data.</text>
</comment>
<accession>A0ABR4MWD0</accession>
<dbReference type="Proteomes" id="UP001527925">
    <property type="component" value="Unassembled WGS sequence"/>
</dbReference>
<evidence type="ECO:0000313" key="3">
    <source>
        <dbReference type="Proteomes" id="UP001527925"/>
    </source>
</evidence>
<evidence type="ECO:0000256" key="1">
    <source>
        <dbReference type="SAM" id="MobiDB-lite"/>
    </source>
</evidence>
<dbReference type="EMBL" id="JADGIZ020000102">
    <property type="protein sequence ID" value="KAL2911549.1"/>
    <property type="molecule type" value="Genomic_DNA"/>
</dbReference>
<sequence>MSMYLGFAVLPADDRSGFSAAMRSTARDLDLEAGGAPFGRGLSGDGLSATSIDGAPKALRSPHAVLPTTAHTPGSPRMGANESTLANPLRRVAAAATRCLPVDEVADKPGLVGGVGSQHRRLHASETPDSTSAVLCDKGVAPIVCPIPIKAISIQLLESNIAAPAVEELYRPACTSADFEHHAGQNSRFAHAVIHSDSNLPHACDVPRPRCPDRQRSSAANNSHGSRHLSQTEPLESDLVYAVDDLYATPPSQPSTPYTMPRGVIVHVPSRESGGTLSPDSAYSFALSYRSASPSSRTSVESCQSSWLSALEAQPESRCSRRATPAAHDAMGQDFVCEVVCNSREPSFLLDPSLAVRKRVRSD</sequence>
<keyword evidence="3" id="KW-1185">Reference proteome</keyword>
<feature type="region of interest" description="Disordered" evidence="1">
    <location>
        <begin position="204"/>
        <end position="234"/>
    </location>
</feature>
<evidence type="ECO:0000313" key="2">
    <source>
        <dbReference type="EMBL" id="KAL2911549.1"/>
    </source>
</evidence>
<feature type="compositionally biased region" description="Polar residues" evidence="1">
    <location>
        <begin position="217"/>
        <end position="234"/>
    </location>
</feature>
<feature type="compositionally biased region" description="Basic and acidic residues" evidence="1">
    <location>
        <begin position="205"/>
        <end position="216"/>
    </location>
</feature>
<protein>
    <submittedName>
        <fullName evidence="2">Uncharacterized protein</fullName>
    </submittedName>
</protein>
<reference evidence="2 3" key="1">
    <citation type="submission" date="2023-09" db="EMBL/GenBank/DDBJ databases">
        <title>Pangenome analysis of Batrachochytrium dendrobatidis and related Chytrids.</title>
        <authorList>
            <person name="Yacoub M.N."/>
            <person name="Stajich J.E."/>
            <person name="James T.Y."/>
        </authorList>
    </citation>
    <scope>NUCLEOTIDE SEQUENCE [LARGE SCALE GENOMIC DNA]</scope>
    <source>
        <strain evidence="2 3">JEL0888</strain>
    </source>
</reference>
<proteinExistence type="predicted"/>
<organism evidence="2 3">
    <name type="scientific">Polyrhizophydium stewartii</name>
    <dbReference type="NCBI Taxonomy" id="2732419"/>
    <lineage>
        <taxon>Eukaryota</taxon>
        <taxon>Fungi</taxon>
        <taxon>Fungi incertae sedis</taxon>
        <taxon>Chytridiomycota</taxon>
        <taxon>Chytridiomycota incertae sedis</taxon>
        <taxon>Chytridiomycetes</taxon>
        <taxon>Rhizophydiales</taxon>
        <taxon>Rhizophydiales incertae sedis</taxon>
        <taxon>Polyrhizophydium</taxon>
    </lineage>
</organism>